<dbReference type="OrthoDB" id="9812105at2"/>
<name>A0A1M5AKV5_9FIRM</name>
<dbReference type="PANTHER" id="PTHR43673">
    <property type="entry name" value="NAD(P)H NITROREDUCTASE YDGI-RELATED"/>
    <property type="match status" value="1"/>
</dbReference>
<comment type="similarity">
    <text evidence="2">Belongs to the nitroreductase family.</text>
</comment>
<protein>
    <submittedName>
        <fullName evidence="7">Nitroreductase</fullName>
    </submittedName>
</protein>
<keyword evidence="8" id="KW-1185">Reference proteome</keyword>
<dbReference type="PANTHER" id="PTHR43673:SF2">
    <property type="entry name" value="NITROREDUCTASE"/>
    <property type="match status" value="1"/>
</dbReference>
<feature type="domain" description="Nitroreductase" evidence="6">
    <location>
        <begin position="7"/>
        <end position="181"/>
    </location>
</feature>
<dbReference type="SUPFAM" id="SSF55469">
    <property type="entry name" value="FMN-dependent nitroreductase-like"/>
    <property type="match status" value="1"/>
</dbReference>
<dbReference type="EMBL" id="FQUW01000022">
    <property type="protein sequence ID" value="SHF30786.1"/>
    <property type="molecule type" value="Genomic_DNA"/>
</dbReference>
<evidence type="ECO:0000313" key="8">
    <source>
        <dbReference type="Proteomes" id="UP000184196"/>
    </source>
</evidence>
<evidence type="ECO:0000256" key="4">
    <source>
        <dbReference type="ARBA" id="ARBA00022643"/>
    </source>
</evidence>
<organism evidence="7 8">
    <name type="scientific">Desulfofundulus australicus DSM 11792</name>
    <dbReference type="NCBI Taxonomy" id="1121425"/>
    <lineage>
        <taxon>Bacteria</taxon>
        <taxon>Bacillati</taxon>
        <taxon>Bacillota</taxon>
        <taxon>Clostridia</taxon>
        <taxon>Eubacteriales</taxon>
        <taxon>Peptococcaceae</taxon>
        <taxon>Desulfofundulus</taxon>
    </lineage>
</organism>
<accession>A0A1M5AKV5</accession>
<dbReference type="InterPro" id="IPR000415">
    <property type="entry name" value="Nitroreductase-like"/>
</dbReference>
<sequence length="203" mass="22901">MELMDAIYRRRSIRKFKPDPVPESYITELLEAARLAPSGTNIQPWRFVVVESPEMRQRLAECTFGLNFIARAPVTIVCCADLEAVKTRPRRIAELREAGAFAGTDLEKINSENYLQQREMDLAAARAYVSLNTAIAIEHMVLRATDLGLGSCWVMMFSHKQVKQLLGLGDNIIIVALLPVGFPDQDPPPRPRLELEEIVLKRV</sequence>
<comment type="cofactor">
    <cofactor evidence="1">
        <name>FMN</name>
        <dbReference type="ChEBI" id="CHEBI:58210"/>
    </cofactor>
</comment>
<dbReference type="Gene3D" id="3.40.109.10">
    <property type="entry name" value="NADH Oxidase"/>
    <property type="match status" value="1"/>
</dbReference>
<dbReference type="GO" id="GO:0016491">
    <property type="term" value="F:oxidoreductase activity"/>
    <property type="evidence" value="ECO:0007669"/>
    <property type="project" value="UniProtKB-KW"/>
</dbReference>
<reference evidence="8" key="1">
    <citation type="submission" date="2016-11" db="EMBL/GenBank/DDBJ databases">
        <authorList>
            <person name="Varghese N."/>
            <person name="Submissions S."/>
        </authorList>
    </citation>
    <scope>NUCLEOTIDE SEQUENCE [LARGE SCALE GENOMIC DNA]</scope>
    <source>
        <strain evidence="8">DSM 11792</strain>
    </source>
</reference>
<proteinExistence type="inferred from homology"/>
<keyword evidence="3" id="KW-0285">Flavoprotein</keyword>
<keyword evidence="4" id="KW-0288">FMN</keyword>
<evidence type="ECO:0000259" key="6">
    <source>
        <dbReference type="Pfam" id="PF00881"/>
    </source>
</evidence>
<evidence type="ECO:0000256" key="1">
    <source>
        <dbReference type="ARBA" id="ARBA00001917"/>
    </source>
</evidence>
<evidence type="ECO:0000256" key="2">
    <source>
        <dbReference type="ARBA" id="ARBA00007118"/>
    </source>
</evidence>
<evidence type="ECO:0000313" key="7">
    <source>
        <dbReference type="EMBL" id="SHF30786.1"/>
    </source>
</evidence>
<keyword evidence="5" id="KW-0560">Oxidoreductase</keyword>
<dbReference type="Proteomes" id="UP000184196">
    <property type="component" value="Unassembled WGS sequence"/>
</dbReference>
<dbReference type="AlphaFoldDB" id="A0A1M5AKV5"/>
<evidence type="ECO:0000256" key="5">
    <source>
        <dbReference type="ARBA" id="ARBA00023002"/>
    </source>
</evidence>
<gene>
    <name evidence="7" type="ORF">SAMN02745218_01932</name>
</gene>
<dbReference type="Pfam" id="PF00881">
    <property type="entry name" value="Nitroreductase"/>
    <property type="match status" value="1"/>
</dbReference>
<dbReference type="RefSeq" id="WP_073165584.1">
    <property type="nucleotide sequence ID" value="NZ_FQUW01000022.1"/>
</dbReference>
<evidence type="ECO:0000256" key="3">
    <source>
        <dbReference type="ARBA" id="ARBA00022630"/>
    </source>
</evidence>
<dbReference type="InterPro" id="IPR029479">
    <property type="entry name" value="Nitroreductase"/>
</dbReference>